<evidence type="ECO:0000313" key="3">
    <source>
        <dbReference type="EMBL" id="KAI7810540.1"/>
    </source>
</evidence>
<comment type="caution">
    <text evidence="3">The sequence shown here is derived from an EMBL/GenBank/DDBJ whole genome shotgun (WGS) entry which is preliminary data.</text>
</comment>
<evidence type="ECO:0000313" key="4">
    <source>
        <dbReference type="Proteomes" id="UP001059041"/>
    </source>
</evidence>
<reference evidence="3" key="1">
    <citation type="submission" date="2021-02" db="EMBL/GenBank/DDBJ databases">
        <title>Comparative genomics reveals that relaxation of natural selection precedes convergent phenotypic evolution of cavefish.</title>
        <authorList>
            <person name="Peng Z."/>
        </authorList>
    </citation>
    <scope>NUCLEOTIDE SEQUENCE</scope>
    <source>
        <tissue evidence="3">Muscle</tissue>
    </source>
</reference>
<feature type="coiled-coil region" evidence="1">
    <location>
        <begin position="1373"/>
        <end position="1554"/>
    </location>
</feature>
<feature type="coiled-coil region" evidence="1">
    <location>
        <begin position="819"/>
        <end position="849"/>
    </location>
</feature>
<dbReference type="Proteomes" id="UP001059041">
    <property type="component" value="Linkage Group LG4"/>
</dbReference>
<dbReference type="GO" id="GO:0051988">
    <property type="term" value="P:regulation of attachment of spindle microtubules to kinetochore"/>
    <property type="evidence" value="ECO:0007669"/>
    <property type="project" value="InterPro"/>
</dbReference>
<feature type="coiled-coil region" evidence="1">
    <location>
        <begin position="889"/>
        <end position="923"/>
    </location>
</feature>
<protein>
    <submittedName>
        <fullName evidence="3">Sperm-associated antigen 5</fullName>
    </submittedName>
</protein>
<dbReference type="GO" id="GO:0051301">
    <property type="term" value="P:cell division"/>
    <property type="evidence" value="ECO:0007669"/>
    <property type="project" value="InterPro"/>
</dbReference>
<feature type="coiled-coil region" evidence="1">
    <location>
        <begin position="1124"/>
        <end position="1259"/>
    </location>
</feature>
<sequence length="1601" mass="181551">MCTCVFTDLNLKTSSIREMSHQRSDRVPFRDVQKELLNLQETQLIPKHAPRHEKIPEIKHEDAIEETFSNKCNVQTITNTPEAYSDEQTVEATDEHQDVTLKSFVCLEGEVVVEDEPAISDESILIRRLAMENNRSTETDLNETNQVECTNDHQTNEEHVDHPYSHVCRSDDTDFSSMSNQREEASGCELGSVTFKPLVCLDGEVQVSDQSSVITDEPILVKDPALGNHLPSLGTKTHISEEYTEALSVNNQPMDHSYCDLKAHVASSEESTADAMFHPSQSTDQYVTTHCEKNAANHSDDELTDLSDLSERHHEPSSRQGEITLKSLNCFGVEIEIADLSKMSEMSLCMVNPAKEQGQHCLNDISHNDGQSIAVLTPGSKHVDHFYCHLTEDDLLMERSSSEIEVCTKSQMFPESLTEKSENADGHITLPYENITDKMSGSFMCLEMEASKNVASQHLSPLSHYENKMRSSDVVQSLSDDKHKLPNDDNFIISGNVVKKHLDHRLEADFSHAEETSGLSSPRDAVSKIAESESNNVNNNALGLKEEGILPEIEVMRLCDQTGDAVSVPPDPTSAIPLTGPCTPKMSAVSRTVSHEHTLSRLWPELPESPMPPPQFNSTTLANTFSFTPIPAKPPQEKDLEAKMASGDIQKVLNDPPVFSNGPLQEQLRQMAELLMLASGKVVARTPAPVNHCNASVGTSPVQKRSFSVWGTPVQRVERSMNTSTVVEIVKDVPVSDASTRTDSLLWNLTSRNLEHLSRSELEQRLTSTLIMVEVLSQQLTSARGYNPSKETSPADLRDKLIQTDHTELRQNGMYKDLYVTAQERIQSLEHDQETLQSLYNRIQEMRVEMCSVKSSTEDSIFTIKQIGDMVNVDQETLSKQVRQMKSMYGRYRETLQKMDQKMNDMRQNMEKALQEKEAAFSVTQQLREYHASQVAELEKSVGSHQELMSALTLAYPSLVELSKSYTESINAANVYLKRKHEDHMSLLEELRNAQELIQKINPVLYQLHQRTVAAMEQSKQHLVMRDRAVEERDLLENESEQMRSSLQDASEQIADLNMQQTIMTSEMSVLREQLNQAEEERSQLQRMNTELSATVTSTLASYAFLEKTLASETSKMQQSVHDSHQATEKANSLELELETSRKRIQDYEAVLSQRESLIQELHAEAEIHHRQLNQLAQLQTDLSSAKEMTEFLQAENELAREQMEESERLLRCHLQGLRERNLECEDLRLVLGQLRLEKDSLQEELESTQDKARQLLLKQGEKMAQASKDVLLLNHRVCSLTNILKESLSNKESESSDKILQSHRHPSSSFVDSIMVAMMKTDESEMQPPVVSEEKDEQQDDIGSEISAFTRIPPNAHKEEKDERRSCVLELLSDLDETISNLQMTVDQLKVQKDTEQQTLQQTICGLQEALQEVSQRHTLEISELRQNVVKLQTRVEKDAAALLQKTRDERSLRKLCSELEEKMEAAHKYRAENSELRREVADLRRSEQQAQVEAQVLREELKRSGFQSAASTTALDERIKLLREVEKLKANLMETEENRAKVLERAKRHQRVHAMNQTKLERELHLLDDMIETVRRTLSSIPDPVKSCPELQKLVEFLG</sequence>
<dbReference type="PANTHER" id="PTHR15347">
    <property type="entry name" value="SPERM-ASSOCIATED ANTIGEN 5"/>
    <property type="match status" value="1"/>
</dbReference>
<proteinExistence type="predicted"/>
<feature type="coiled-coil region" evidence="1">
    <location>
        <begin position="1026"/>
        <end position="1095"/>
    </location>
</feature>
<organism evidence="3 4">
    <name type="scientific">Triplophysa rosa</name>
    <name type="common">Cave loach</name>
    <dbReference type="NCBI Taxonomy" id="992332"/>
    <lineage>
        <taxon>Eukaryota</taxon>
        <taxon>Metazoa</taxon>
        <taxon>Chordata</taxon>
        <taxon>Craniata</taxon>
        <taxon>Vertebrata</taxon>
        <taxon>Euteleostomi</taxon>
        <taxon>Actinopterygii</taxon>
        <taxon>Neopterygii</taxon>
        <taxon>Teleostei</taxon>
        <taxon>Ostariophysi</taxon>
        <taxon>Cypriniformes</taxon>
        <taxon>Nemacheilidae</taxon>
        <taxon>Triplophysa</taxon>
    </lineage>
</organism>
<keyword evidence="1" id="KW-0175">Coiled coil</keyword>
<evidence type="ECO:0000256" key="2">
    <source>
        <dbReference type="SAM" id="MobiDB-lite"/>
    </source>
</evidence>
<feature type="region of interest" description="Disordered" evidence="2">
    <location>
        <begin position="297"/>
        <end position="321"/>
    </location>
</feature>
<dbReference type="InterPro" id="IPR028728">
    <property type="entry name" value="Astrin"/>
</dbReference>
<dbReference type="PANTHER" id="PTHR15347:SF1">
    <property type="entry name" value="SPERM-ASSOCIATED ANTIGEN 5"/>
    <property type="match status" value="1"/>
</dbReference>
<gene>
    <name evidence="3" type="ORF">IRJ41_003237</name>
</gene>
<evidence type="ECO:0000256" key="1">
    <source>
        <dbReference type="SAM" id="Coils"/>
    </source>
</evidence>
<dbReference type="EMBL" id="JAFHDT010000004">
    <property type="protein sequence ID" value="KAI7810540.1"/>
    <property type="molecule type" value="Genomic_DNA"/>
</dbReference>
<accession>A0A9W7WXL5</accession>
<keyword evidence="4" id="KW-1185">Reference proteome</keyword>
<name>A0A9W7WXL5_TRIRA</name>